<gene>
    <name evidence="3" type="ORF">O1G22_33125</name>
</gene>
<proteinExistence type="predicted"/>
<dbReference type="SUPFAM" id="SSF63817">
    <property type="entry name" value="Sortase"/>
    <property type="match status" value="1"/>
</dbReference>
<evidence type="ECO:0000313" key="3">
    <source>
        <dbReference type="EMBL" id="WBO67312.1"/>
    </source>
</evidence>
<keyword evidence="1" id="KW-0378">Hydrolase</keyword>
<name>A0ABY7PA96_9ACTN</name>
<evidence type="ECO:0000256" key="2">
    <source>
        <dbReference type="SAM" id="MobiDB-lite"/>
    </source>
</evidence>
<feature type="region of interest" description="Disordered" evidence="2">
    <location>
        <begin position="25"/>
        <end position="86"/>
    </location>
</feature>
<dbReference type="InterPro" id="IPR023365">
    <property type="entry name" value="Sortase_dom-sf"/>
</dbReference>
<organism evidence="3 4">
    <name type="scientific">Streptomyces camelliae</name>
    <dbReference type="NCBI Taxonomy" id="3004093"/>
    <lineage>
        <taxon>Bacteria</taxon>
        <taxon>Bacillati</taxon>
        <taxon>Actinomycetota</taxon>
        <taxon>Actinomycetes</taxon>
        <taxon>Kitasatosporales</taxon>
        <taxon>Streptomycetaceae</taxon>
        <taxon>Streptomyces</taxon>
    </lineage>
</organism>
<keyword evidence="4" id="KW-1185">Reference proteome</keyword>
<evidence type="ECO:0000256" key="1">
    <source>
        <dbReference type="ARBA" id="ARBA00022801"/>
    </source>
</evidence>
<evidence type="ECO:0000313" key="4">
    <source>
        <dbReference type="Proteomes" id="UP001212326"/>
    </source>
</evidence>
<dbReference type="InterPro" id="IPR005754">
    <property type="entry name" value="Sortase"/>
</dbReference>
<accession>A0ABY7PA96</accession>
<protein>
    <submittedName>
        <fullName evidence="3">Class F sortase</fullName>
    </submittedName>
</protein>
<dbReference type="CDD" id="cd05829">
    <property type="entry name" value="Sortase_F"/>
    <property type="match status" value="1"/>
</dbReference>
<dbReference type="EMBL" id="CP115300">
    <property type="protein sequence ID" value="WBO67312.1"/>
    <property type="molecule type" value="Genomic_DNA"/>
</dbReference>
<dbReference type="NCBIfam" id="NF033748">
    <property type="entry name" value="class_F_sortase"/>
    <property type="match status" value="1"/>
</dbReference>
<feature type="compositionally biased region" description="Low complexity" evidence="2">
    <location>
        <begin position="69"/>
        <end position="84"/>
    </location>
</feature>
<reference evidence="3 4" key="1">
    <citation type="submission" date="2022-12" db="EMBL/GenBank/DDBJ databases">
        <authorList>
            <person name="Mo P."/>
        </authorList>
    </citation>
    <scope>NUCLEOTIDE SEQUENCE [LARGE SCALE GENOMIC DNA]</scope>
    <source>
        <strain evidence="3 4">HUAS 2-6</strain>
    </source>
</reference>
<sequence>MAVVLLTGGVRCAGAGGGPAVDQAAPGAGGIGADARGGQLPPEARREGSTPPASTGTPAGQPHATPAGPVSRAPAASFPSSVAPAPLPPSRATSLAIPYLSVHAPVMGLDLDRDHRMTAPPDDNPKLVGWYQGGPAPGGAGTAVAVGHLDTDSGPAVFSGLSQLTAGRLIEVRRADGRTAVYRVDAVRTFEKAHFPDREVYGDRGRPELRLITCGGAYHRRTGYAGNVVVFAHLTAVREPGRA</sequence>
<dbReference type="RefSeq" id="WP_270084674.1">
    <property type="nucleotide sequence ID" value="NZ_CP115300.1"/>
</dbReference>
<dbReference type="Gene3D" id="2.40.260.10">
    <property type="entry name" value="Sortase"/>
    <property type="match status" value="1"/>
</dbReference>
<dbReference type="InterPro" id="IPR042001">
    <property type="entry name" value="Sortase_F"/>
</dbReference>
<dbReference type="Proteomes" id="UP001212326">
    <property type="component" value="Chromosome"/>
</dbReference>
<dbReference type="Pfam" id="PF04203">
    <property type="entry name" value="Sortase"/>
    <property type="match status" value="1"/>
</dbReference>